<evidence type="ECO:0000256" key="2">
    <source>
        <dbReference type="ARBA" id="ARBA00012543"/>
    </source>
</evidence>
<keyword evidence="12" id="KW-1185">Reference proteome</keyword>
<keyword evidence="7 10" id="KW-0472">Membrane</keyword>
<dbReference type="Gene3D" id="1.20.58.80">
    <property type="entry name" value="Phosphotransferase system, lactose/cellobiose-type IIA subunit"/>
    <property type="match status" value="1"/>
</dbReference>
<organism evidence="11 12">
    <name type="scientific">Bremia lactucae</name>
    <name type="common">Lettuce downy mildew</name>
    <dbReference type="NCBI Taxonomy" id="4779"/>
    <lineage>
        <taxon>Eukaryota</taxon>
        <taxon>Sar</taxon>
        <taxon>Stramenopiles</taxon>
        <taxon>Oomycota</taxon>
        <taxon>Peronosporomycetes</taxon>
        <taxon>Peronosporales</taxon>
        <taxon>Peronosporaceae</taxon>
        <taxon>Bremia</taxon>
    </lineage>
</organism>
<dbReference type="PANTHER" id="PTHR22914:SF9">
    <property type="entry name" value="CHITIN SYNTHASE 1"/>
    <property type="match status" value="1"/>
</dbReference>
<evidence type="ECO:0000313" key="11">
    <source>
        <dbReference type="EMBL" id="TDH68175.1"/>
    </source>
</evidence>
<keyword evidence="4" id="KW-0328">Glycosyltransferase</keyword>
<keyword evidence="8" id="KW-0961">Cell wall biogenesis/degradation</keyword>
<evidence type="ECO:0000256" key="7">
    <source>
        <dbReference type="ARBA" id="ARBA00023136"/>
    </source>
</evidence>
<dbReference type="InterPro" id="IPR004835">
    <property type="entry name" value="Chitin_synth"/>
</dbReference>
<gene>
    <name evidence="11" type="ORF">CCR75_009610</name>
</gene>
<dbReference type="KEGG" id="blac:94353320"/>
<keyword evidence="10" id="KW-1133">Transmembrane helix</keyword>
<comment type="subcellular location">
    <subcellularLocation>
        <location evidence="1">Cell membrane</location>
        <topology evidence="1">Multi-pass membrane protein</topology>
    </subcellularLocation>
</comment>
<evidence type="ECO:0000256" key="6">
    <source>
        <dbReference type="ARBA" id="ARBA00022692"/>
    </source>
</evidence>
<evidence type="ECO:0000256" key="3">
    <source>
        <dbReference type="ARBA" id="ARBA00022475"/>
    </source>
</evidence>
<sequence>MSGAPPFSSGYQPRNMGLPPLSHGPRSSMMSIEYDGIPLPPPSIRSCGSQQYVTSYIPTGTAFHSNSVHDLISSMKSYASATDLVRTYSGIPSVEEALVTLDRAEVALKARRYRDALKLYLEGGYAMANVAERQANPKICNLLTSKGFETLNWCARLCDWIEGRGKEKHPRPGVHKVGIPVSNWDDDWVGPFMDEEEARLGLGIFFSTPATINSIVISSLIIGVFFIGSALHGELHHIFMTFTHFTALIPSFVNIFTIYSFCNLQDLSWGTKGLHDDPLLAASFDETEKGDFNDVIAKRRAIEERRREEKERTENRKKIFEAFRTNVLLTWSFSNLIYALFIVYFSKSSTYMPLLYTFVAGINACRLLGCIGHWIYIHTAGMRNSVLDKSECGNGTGRYPQTSYVQLEEHYAALAEDQRAYASGRINGSNHDIMSSV</sequence>
<comment type="caution">
    <text evidence="11">The sequence shown here is derived from an EMBL/GenBank/DDBJ whole genome shotgun (WGS) entry which is preliminary data.</text>
</comment>
<dbReference type="EMBL" id="SHOA02000003">
    <property type="protein sequence ID" value="TDH68175.1"/>
    <property type="molecule type" value="Genomic_DNA"/>
</dbReference>
<dbReference type="AlphaFoldDB" id="A0A976IE44"/>
<evidence type="ECO:0000256" key="8">
    <source>
        <dbReference type="ARBA" id="ARBA00023316"/>
    </source>
</evidence>
<evidence type="ECO:0000256" key="9">
    <source>
        <dbReference type="SAM" id="MobiDB-lite"/>
    </source>
</evidence>
<feature type="transmembrane region" description="Helical" evidence="10">
    <location>
        <begin position="351"/>
        <end position="377"/>
    </location>
</feature>
<feature type="transmembrane region" description="Helical" evidence="10">
    <location>
        <begin position="326"/>
        <end position="345"/>
    </location>
</feature>
<dbReference type="GeneID" id="94353320"/>
<dbReference type="GO" id="GO:0005886">
    <property type="term" value="C:plasma membrane"/>
    <property type="evidence" value="ECO:0007669"/>
    <property type="project" value="UniProtKB-SubCell"/>
</dbReference>
<keyword evidence="5" id="KW-0808">Transferase</keyword>
<dbReference type="GO" id="GO:0071555">
    <property type="term" value="P:cell wall organization"/>
    <property type="evidence" value="ECO:0007669"/>
    <property type="project" value="UniProtKB-KW"/>
</dbReference>
<keyword evidence="6 10" id="KW-0812">Transmembrane</keyword>
<feature type="region of interest" description="Disordered" evidence="9">
    <location>
        <begin position="1"/>
        <end position="23"/>
    </location>
</feature>
<dbReference type="PANTHER" id="PTHR22914">
    <property type="entry name" value="CHITIN SYNTHASE"/>
    <property type="match status" value="1"/>
</dbReference>
<evidence type="ECO:0000256" key="5">
    <source>
        <dbReference type="ARBA" id="ARBA00022679"/>
    </source>
</evidence>
<evidence type="ECO:0000256" key="4">
    <source>
        <dbReference type="ARBA" id="ARBA00022676"/>
    </source>
</evidence>
<reference evidence="11 12" key="1">
    <citation type="journal article" date="2021" name="Genome Biol.">
        <title>AFLAP: assembly-free linkage analysis pipeline using k-mers from genome sequencing data.</title>
        <authorList>
            <person name="Fletcher K."/>
            <person name="Zhang L."/>
            <person name="Gil J."/>
            <person name="Han R."/>
            <person name="Cavanaugh K."/>
            <person name="Michelmore R."/>
        </authorList>
    </citation>
    <scope>NUCLEOTIDE SEQUENCE [LARGE SCALE GENOMIC DNA]</scope>
    <source>
        <strain evidence="11 12">SF5</strain>
    </source>
</reference>
<evidence type="ECO:0000256" key="1">
    <source>
        <dbReference type="ARBA" id="ARBA00004651"/>
    </source>
</evidence>
<accession>A0A976IE44</accession>
<name>A0A976IE44_BRELC</name>
<protein>
    <recommendedName>
        <fullName evidence="2">chitin synthase</fullName>
        <ecNumber evidence="2">2.4.1.16</ecNumber>
    </recommendedName>
</protein>
<dbReference type="RefSeq" id="XP_067817674.1">
    <property type="nucleotide sequence ID" value="XM_067967649.1"/>
</dbReference>
<dbReference type="GO" id="GO:0004100">
    <property type="term" value="F:chitin synthase activity"/>
    <property type="evidence" value="ECO:0007669"/>
    <property type="project" value="UniProtKB-EC"/>
</dbReference>
<proteinExistence type="predicted"/>
<dbReference type="EC" id="2.4.1.16" evidence="2"/>
<keyword evidence="3" id="KW-1003">Cell membrane</keyword>
<feature type="transmembrane region" description="Helical" evidence="10">
    <location>
        <begin position="239"/>
        <end position="262"/>
    </location>
</feature>
<dbReference type="Proteomes" id="UP000294530">
    <property type="component" value="Unassembled WGS sequence"/>
</dbReference>
<dbReference type="OrthoDB" id="26569at2759"/>
<feature type="transmembrane region" description="Helical" evidence="10">
    <location>
        <begin position="202"/>
        <end position="227"/>
    </location>
</feature>
<dbReference type="GO" id="GO:0006031">
    <property type="term" value="P:chitin biosynthetic process"/>
    <property type="evidence" value="ECO:0007669"/>
    <property type="project" value="TreeGrafter"/>
</dbReference>
<evidence type="ECO:0000256" key="10">
    <source>
        <dbReference type="SAM" id="Phobius"/>
    </source>
</evidence>
<evidence type="ECO:0000313" key="12">
    <source>
        <dbReference type="Proteomes" id="UP000294530"/>
    </source>
</evidence>